<proteinExistence type="predicted"/>
<reference evidence="3 4" key="1">
    <citation type="journal article" date="2010" name="J. Bacteriol.">
        <title>Genome sequence of Lentisphaera araneosa HTCC2155T, the type species of the order Lentisphaerales in the phylum Lentisphaerae.</title>
        <authorList>
            <person name="Thrash J.C."/>
            <person name="Cho J.C."/>
            <person name="Vergin K.L."/>
            <person name="Morris R.M."/>
            <person name="Giovannoni S.J."/>
        </authorList>
    </citation>
    <scope>NUCLEOTIDE SEQUENCE [LARGE SCALE GENOMIC DNA]</scope>
    <source>
        <strain evidence="3 4">HTCC2155</strain>
    </source>
</reference>
<sequence>MTNVLFFSVYALFMLSVTGFCTHALRRDKKSFVFGTLSSLMGFLGLTVLLITQVFNSEIDNLLLTNWLMAVIYYYTAYKTKNRLLGTAFMPIVLVLMTFVVFNDGTSLLTKTSYDGQFFLFMHQALLIAAFAIFFFTFAQSVTYLVKLRALKNHKEMALDQELPSLDRLQQVFSVSFNRGWSAMTVGIAFAVIYYFKKDSEGFNELKVIWGSILWVVYTVLFAMYNAKKMTCRTLARFVTILFLAFIIFYGCISTFAPAAEPVFTEVQK</sequence>
<feature type="transmembrane region" description="Helical" evidence="1">
    <location>
        <begin position="122"/>
        <end position="146"/>
    </location>
</feature>
<dbReference type="Proteomes" id="UP000004947">
    <property type="component" value="Unassembled WGS sequence"/>
</dbReference>
<feature type="transmembrane region" description="Helical" evidence="1">
    <location>
        <begin position="208"/>
        <end position="226"/>
    </location>
</feature>
<dbReference type="EMBL" id="ABCK01000023">
    <property type="protein sequence ID" value="EDM25820.1"/>
    <property type="molecule type" value="Genomic_DNA"/>
</dbReference>
<feature type="transmembrane region" description="Helical" evidence="1">
    <location>
        <begin position="84"/>
        <end position="102"/>
    </location>
</feature>
<dbReference type="GO" id="GO:0020037">
    <property type="term" value="F:heme binding"/>
    <property type="evidence" value="ECO:0007669"/>
    <property type="project" value="InterPro"/>
</dbReference>
<accession>A6DR73</accession>
<keyword evidence="1" id="KW-0472">Membrane</keyword>
<dbReference type="STRING" id="313628.LNTAR_01397"/>
<keyword evidence="4" id="KW-1185">Reference proteome</keyword>
<dbReference type="RefSeq" id="WP_007280345.1">
    <property type="nucleotide sequence ID" value="NZ_ABCK01000023.1"/>
</dbReference>
<feature type="transmembrane region" description="Helical" evidence="1">
    <location>
        <begin position="32"/>
        <end position="55"/>
    </location>
</feature>
<feature type="transmembrane region" description="Helical" evidence="1">
    <location>
        <begin position="61"/>
        <end position="77"/>
    </location>
</feature>
<evidence type="ECO:0000259" key="2">
    <source>
        <dbReference type="Pfam" id="PF01578"/>
    </source>
</evidence>
<keyword evidence="1" id="KW-1133">Transmembrane helix</keyword>
<evidence type="ECO:0000313" key="3">
    <source>
        <dbReference type="EMBL" id="EDM25820.1"/>
    </source>
</evidence>
<dbReference type="Pfam" id="PF01578">
    <property type="entry name" value="Cytochrom_C_asm"/>
    <property type="match status" value="1"/>
</dbReference>
<dbReference type="AlphaFoldDB" id="A6DR73"/>
<feature type="transmembrane region" description="Helical" evidence="1">
    <location>
        <begin position="177"/>
        <end position="196"/>
    </location>
</feature>
<organism evidence="3 4">
    <name type="scientific">Lentisphaera araneosa HTCC2155</name>
    <dbReference type="NCBI Taxonomy" id="313628"/>
    <lineage>
        <taxon>Bacteria</taxon>
        <taxon>Pseudomonadati</taxon>
        <taxon>Lentisphaerota</taxon>
        <taxon>Lentisphaeria</taxon>
        <taxon>Lentisphaerales</taxon>
        <taxon>Lentisphaeraceae</taxon>
        <taxon>Lentisphaera</taxon>
    </lineage>
</organism>
<evidence type="ECO:0000313" key="4">
    <source>
        <dbReference type="Proteomes" id="UP000004947"/>
    </source>
</evidence>
<feature type="domain" description="Cytochrome c assembly protein" evidence="2">
    <location>
        <begin position="62"/>
        <end position="249"/>
    </location>
</feature>
<protein>
    <recommendedName>
        <fullName evidence="2">Cytochrome c assembly protein domain-containing protein</fullName>
    </recommendedName>
</protein>
<feature type="transmembrane region" description="Helical" evidence="1">
    <location>
        <begin position="238"/>
        <end position="260"/>
    </location>
</feature>
<keyword evidence="1" id="KW-0812">Transmembrane</keyword>
<dbReference type="GO" id="GO:0017004">
    <property type="term" value="P:cytochrome complex assembly"/>
    <property type="evidence" value="ECO:0007669"/>
    <property type="project" value="InterPro"/>
</dbReference>
<evidence type="ECO:0000256" key="1">
    <source>
        <dbReference type="SAM" id="Phobius"/>
    </source>
</evidence>
<dbReference type="InterPro" id="IPR002541">
    <property type="entry name" value="Cyt_c_assembly"/>
</dbReference>
<gene>
    <name evidence="3" type="ORF">LNTAR_01397</name>
</gene>
<feature type="transmembrane region" description="Helical" evidence="1">
    <location>
        <begin position="6"/>
        <end position="25"/>
    </location>
</feature>
<comment type="caution">
    <text evidence="3">The sequence shown here is derived from an EMBL/GenBank/DDBJ whole genome shotgun (WGS) entry which is preliminary data.</text>
</comment>
<dbReference type="eggNOG" id="COG0755">
    <property type="taxonomic scope" value="Bacteria"/>
</dbReference>
<name>A6DR73_9BACT</name>